<feature type="signal peptide" evidence="2">
    <location>
        <begin position="1"/>
        <end position="30"/>
    </location>
</feature>
<sequence length="915" mass="95262">MCICGKRGVAALLATLLVGGVFLPAATALAAPAPSLSATADKSEVAPGEGVAIHLSLSTEGCQVAIVQLVLNVPQTGWSWAADGADRWVSPSAAAAVDEQPNAGSHECFITPADGSAYFGSTAELGVLEALAGEGAPAGAPLAADLHYTLLDENFAPLGEEDRPLALPDVSVFAPAPPAVTGLSVEKMPDKTLYLPGEQLDLAGGLLRVDYGDGTSAQLPMAEADCDVGAVGEGPQQQIALTYQGQSVSLSVGVRQPQGLTVQALPDKTRYAVGEGLDLTGGLLSVDYGDGISRPVQMAVATPSGYDATRVGEQEVALRWKGFDVSFSVTVDGGDLRSIALAALPDKTVYQVGEAFDPAGGVLRLEYAGGGWAERPLTADLCQAAALDSPGEKSILVSLGGKTTTFVVAVADNPVAGLVLLSPPQRLAYQLGEELEVAGGRLQVCYQNGDSSEMELTLALCSPTRFTQPGSQTVTVSYLGQSAAFTVQVAPRRLTGIALATLPVKTVYRVGEPFDPAGGRVTLTYSDGSEEVIPLAPELVSGFDSATLGEQTLTVSVEGQTAAFSVQVLPEEQLWGLSFAILPNKSNYLQGQPLDPSGGVLLLSRGEEQRRIPLTVEMCSRYRPQLLGVQMVSVAYEGGRVDWPVTVLSRARVDALNAQMEGISLEDVLPEEEGALRALFEQVEALSPLEREELSAPALTRLKQAIDRAAALAAPERVEHFDQNRLTVRAPQGALSWLCELSVREKAVDAPLTQAVQRLRGERAKVWRYYQLEVESVARASGGFAAPLEVRISLDDLADPATAAVFLVAEDGALSQCPLQIEGEWGTFAAPAPGSYALVGEREEGEEPSDGEQGEADPSTAPGGEGAGSPGSSSGGSAKTGEGGNSVLPLALLLPAGLALSLTRRRGGLDDPDKR</sequence>
<dbReference type="PROSITE" id="PS50835">
    <property type="entry name" value="IG_LIKE"/>
    <property type="match status" value="1"/>
</dbReference>
<feature type="compositionally biased region" description="Low complexity" evidence="1">
    <location>
        <begin position="870"/>
        <end position="880"/>
    </location>
</feature>
<dbReference type="AlphaFoldDB" id="A0AAW5KDD3"/>
<dbReference type="EMBL" id="JANGAB010000006">
    <property type="protein sequence ID" value="MCQ4950070.1"/>
    <property type="molecule type" value="Genomic_DNA"/>
</dbReference>
<dbReference type="InterPro" id="IPR007110">
    <property type="entry name" value="Ig-like_dom"/>
</dbReference>
<comment type="caution">
    <text evidence="4">The sequence shown here is derived from an EMBL/GenBank/DDBJ whole genome shotgun (WGS) entry which is preliminary data.</text>
</comment>
<dbReference type="Gene3D" id="2.60.40.3630">
    <property type="match status" value="6"/>
</dbReference>
<feature type="region of interest" description="Disordered" evidence="1">
    <location>
        <begin position="841"/>
        <end position="886"/>
    </location>
</feature>
<name>A0AAW5KDD3_9FIRM</name>
<evidence type="ECO:0000256" key="2">
    <source>
        <dbReference type="SAM" id="SignalP"/>
    </source>
</evidence>
<dbReference type="RefSeq" id="WP_256136538.1">
    <property type="nucleotide sequence ID" value="NZ_JANGAB010000006.1"/>
</dbReference>
<dbReference type="Pfam" id="PF07523">
    <property type="entry name" value="Big_3"/>
    <property type="match status" value="3"/>
</dbReference>
<reference evidence="4" key="1">
    <citation type="submission" date="2022-06" db="EMBL/GenBank/DDBJ databases">
        <title>Isolation of gut microbiota from human fecal samples.</title>
        <authorList>
            <person name="Pamer E.G."/>
            <person name="Barat B."/>
            <person name="Waligurski E."/>
            <person name="Medina S."/>
            <person name="Paddock L."/>
            <person name="Mostad J."/>
        </authorList>
    </citation>
    <scope>NUCLEOTIDE SEQUENCE</scope>
    <source>
        <strain evidence="4">DFI.7.96</strain>
    </source>
</reference>
<gene>
    <name evidence="4" type="ORF">NE646_10395</name>
</gene>
<evidence type="ECO:0000256" key="1">
    <source>
        <dbReference type="SAM" id="MobiDB-lite"/>
    </source>
</evidence>
<protein>
    <submittedName>
        <fullName evidence="4">Bacterial Ig-like domain-containing protein</fullName>
    </submittedName>
</protein>
<accession>A0AAW5KDD3</accession>
<dbReference type="InterPro" id="IPR022038">
    <property type="entry name" value="Ig-like_bact"/>
</dbReference>
<proteinExistence type="predicted"/>
<evidence type="ECO:0000313" key="4">
    <source>
        <dbReference type="EMBL" id="MCQ4950070.1"/>
    </source>
</evidence>
<feature type="domain" description="Ig-like" evidence="3">
    <location>
        <begin position="34"/>
        <end position="126"/>
    </location>
</feature>
<organism evidence="4 5">
    <name type="scientific">Bittarella massiliensis</name>
    <name type="common">ex Durand et al. 2017</name>
    <dbReference type="NCBI Taxonomy" id="1720313"/>
    <lineage>
        <taxon>Bacteria</taxon>
        <taxon>Bacillati</taxon>
        <taxon>Bacillota</taxon>
        <taxon>Clostridia</taxon>
        <taxon>Eubacteriales</taxon>
        <taxon>Oscillospiraceae</taxon>
        <taxon>Bittarella (ex Durand et al. 2017)</taxon>
    </lineage>
</organism>
<dbReference type="Proteomes" id="UP001205063">
    <property type="component" value="Unassembled WGS sequence"/>
</dbReference>
<evidence type="ECO:0000313" key="5">
    <source>
        <dbReference type="Proteomes" id="UP001205063"/>
    </source>
</evidence>
<evidence type="ECO:0000259" key="3">
    <source>
        <dbReference type="PROSITE" id="PS50835"/>
    </source>
</evidence>
<feature type="chain" id="PRO_5043969425" evidence="2">
    <location>
        <begin position="31"/>
        <end position="915"/>
    </location>
</feature>
<feature type="compositionally biased region" description="Acidic residues" evidence="1">
    <location>
        <begin position="843"/>
        <end position="855"/>
    </location>
</feature>
<keyword evidence="2" id="KW-0732">Signal</keyword>